<dbReference type="SUPFAM" id="SSF63825">
    <property type="entry name" value="YWTD domain"/>
    <property type="match status" value="1"/>
</dbReference>
<comment type="caution">
    <text evidence="3">The sequence shown here is derived from an EMBL/GenBank/DDBJ whole genome shotgun (WGS) entry which is preliminary data.</text>
</comment>
<dbReference type="HOGENOM" id="CLU_004284_0_0_10"/>
<dbReference type="GO" id="GO:0030246">
    <property type="term" value="F:carbohydrate binding"/>
    <property type="evidence" value="ECO:0007669"/>
    <property type="project" value="InterPro"/>
</dbReference>
<dbReference type="Pfam" id="PF13620">
    <property type="entry name" value="CarboxypepD_reg"/>
    <property type="match status" value="2"/>
</dbReference>
<dbReference type="InterPro" id="IPR036116">
    <property type="entry name" value="FN3_sf"/>
</dbReference>
<evidence type="ECO:0000259" key="2">
    <source>
        <dbReference type="SMART" id="SM00060"/>
    </source>
</evidence>
<dbReference type="InterPro" id="IPR013784">
    <property type="entry name" value="Carb-bd-like_fold"/>
</dbReference>
<feature type="domain" description="Fibronectin type-III" evidence="2">
    <location>
        <begin position="363"/>
        <end position="447"/>
    </location>
</feature>
<accession>E0NPH2</accession>
<organism evidence="3 4">
    <name type="scientific">Hoylesella marshii DSM 16973 = JCM 13450</name>
    <dbReference type="NCBI Taxonomy" id="862515"/>
    <lineage>
        <taxon>Bacteria</taxon>
        <taxon>Pseudomonadati</taxon>
        <taxon>Bacteroidota</taxon>
        <taxon>Bacteroidia</taxon>
        <taxon>Bacteroidales</taxon>
        <taxon>Prevotellaceae</taxon>
        <taxon>Hoylesella</taxon>
    </lineage>
</organism>
<dbReference type="Gene3D" id="2.60.120.200">
    <property type="match status" value="2"/>
</dbReference>
<keyword evidence="1" id="KW-0732">Signal</keyword>
<dbReference type="RefSeq" id="WP_006947718.1">
    <property type="nucleotide sequence ID" value="NZ_BAJI01000007.1"/>
</dbReference>
<dbReference type="BioCyc" id="PMAR862515-HMP:GMOO-78-MONOMER"/>
<feature type="signal peptide" evidence="1">
    <location>
        <begin position="1"/>
        <end position="26"/>
    </location>
</feature>
<dbReference type="Proteomes" id="UP000004394">
    <property type="component" value="Unassembled WGS sequence"/>
</dbReference>
<feature type="chain" id="PRO_5003138192" description="Fibronectin type-III domain-containing protein" evidence="1">
    <location>
        <begin position="27"/>
        <end position="1492"/>
    </location>
</feature>
<evidence type="ECO:0000313" key="4">
    <source>
        <dbReference type="Proteomes" id="UP000004394"/>
    </source>
</evidence>
<keyword evidence="4" id="KW-1185">Reference proteome</keyword>
<proteinExistence type="predicted"/>
<gene>
    <name evidence="3" type="ORF">HMPREF0658_0073</name>
</gene>
<feature type="domain" description="Fibronectin type-III" evidence="2">
    <location>
        <begin position="264"/>
        <end position="349"/>
    </location>
</feature>
<evidence type="ECO:0000313" key="3">
    <source>
        <dbReference type="EMBL" id="EFM02931.1"/>
    </source>
</evidence>
<dbReference type="EMBL" id="AEEI01000004">
    <property type="protein sequence ID" value="EFM02931.1"/>
    <property type="molecule type" value="Genomic_DNA"/>
</dbReference>
<dbReference type="SUPFAM" id="SSF49265">
    <property type="entry name" value="Fibronectin type III"/>
    <property type="match status" value="1"/>
</dbReference>
<dbReference type="Gene3D" id="2.60.40.1120">
    <property type="entry name" value="Carboxypeptidase-like, regulatory domain"/>
    <property type="match status" value="2"/>
</dbReference>
<dbReference type="eggNOG" id="COG4932">
    <property type="taxonomic scope" value="Bacteria"/>
</dbReference>
<dbReference type="STRING" id="862515.HMPREF0658_0073"/>
<dbReference type="InterPro" id="IPR003961">
    <property type="entry name" value="FN3_dom"/>
</dbReference>
<name>E0NPH2_9BACT</name>
<dbReference type="SMART" id="SM00060">
    <property type="entry name" value="FN3"/>
    <property type="match status" value="3"/>
</dbReference>
<evidence type="ECO:0000256" key="1">
    <source>
        <dbReference type="SAM" id="SignalP"/>
    </source>
</evidence>
<reference evidence="3" key="1">
    <citation type="submission" date="2010-07" db="EMBL/GenBank/DDBJ databases">
        <authorList>
            <person name="Muzny D."/>
            <person name="Qin X."/>
            <person name="Deng J."/>
            <person name="Jiang H."/>
            <person name="Liu Y."/>
            <person name="Qu J."/>
            <person name="Song X.-Z."/>
            <person name="Zhang L."/>
            <person name="Thornton R."/>
            <person name="Coyle M."/>
            <person name="Francisco L."/>
            <person name="Jackson L."/>
            <person name="Javaid M."/>
            <person name="Korchina V."/>
            <person name="Kovar C."/>
            <person name="Mata R."/>
            <person name="Mathew T."/>
            <person name="Ngo R."/>
            <person name="Nguyen L."/>
            <person name="Nguyen N."/>
            <person name="Okwuonu G."/>
            <person name="Ongeri F."/>
            <person name="Pham C."/>
            <person name="Simmons D."/>
            <person name="Wilczek-Boney K."/>
            <person name="Hale W."/>
            <person name="Jakkamsetti A."/>
            <person name="Pham P."/>
            <person name="Ruth R."/>
            <person name="San Lucas F."/>
            <person name="Warren J."/>
            <person name="Zhang J."/>
            <person name="Zhao Z."/>
            <person name="Zhou C."/>
            <person name="Zhu D."/>
            <person name="Lee S."/>
            <person name="Bess C."/>
            <person name="Blankenburg K."/>
            <person name="Forbes L."/>
            <person name="Fu Q."/>
            <person name="Gubbala S."/>
            <person name="Hirani K."/>
            <person name="Jayaseelan J.C."/>
            <person name="Lara F."/>
            <person name="Munidasa M."/>
            <person name="Palculict T."/>
            <person name="Patil S."/>
            <person name="Pu L.-L."/>
            <person name="Saada N."/>
            <person name="Tang L."/>
            <person name="Weissenberger G."/>
            <person name="Zhu Y."/>
            <person name="Hemphill L."/>
            <person name="Shang Y."/>
            <person name="Youmans B."/>
            <person name="Ayvaz T."/>
            <person name="Ross M."/>
            <person name="Santibanez J."/>
            <person name="Aqrawi P."/>
            <person name="Gross S."/>
            <person name="Joshi V."/>
            <person name="Fowler G."/>
            <person name="Nazareth L."/>
            <person name="Reid J."/>
            <person name="Worley K."/>
            <person name="Petrosino J."/>
            <person name="Highlander S."/>
            <person name="Gibbs R."/>
        </authorList>
    </citation>
    <scope>NUCLEOTIDE SEQUENCE [LARGE SCALE GENOMIC DNA]</scope>
    <source>
        <strain evidence="3">DSM 16973</strain>
    </source>
</reference>
<feature type="domain" description="Fibronectin type-III" evidence="2">
    <location>
        <begin position="779"/>
        <end position="840"/>
    </location>
</feature>
<sequence>MNFKMRTTVFLMLLLLLPTVCLQVDAQEAYGWNRYNSQQPEQIGPCKFDVTKPSGFQVLRTHDYSIRAGAFAGKKYYVQTCTKTGDDPAPLAFGVYDFATGTFTKVADATGEKPFYDMAYDYKNGIMYALGKAGRVSTLLKVDLGSGTVMEVTELAQEFVALAVDLQGQIYAENPYSELVKLALDGNEETLNSCDYSAKSDLQSMGIDHKRGKLWWAIPTTREGTQFLDINVNNGYNDSNVELVGEKQIVGLDFPYSTLKDGAPSMVENFSVEPTSARAMTVNIRLNAPRQTVAGGALGACSIHLLRGGREVFSKDNVAAGELITFSETLTADDLYTYKVYASNSEGNGEEAVKMLYVGEDIPDAVSDIQLEKQLDGKSCKISWTAPTKGINGGYVPARLRYKVVRLPDNVVAGEDVDATTIMDNTIPRLANYQYRITSIGRQEGKSALSSTIVLGTAHTTPYSCRFTTDDLPLWTFIDRNHDGITWKQRMAKEGIYCSYSEKQAGDDWAVSRPIALKAGTKYKIVVTAAAANLELVEKMSILFGQGDREEDLAQYREVAAFEVSNEEGARADYVAYYTPTTDGNENFAIRMNSDANKFQLEVFSILIKEASEGSLHGVVKHEGAPLADVKLSLKGTDFTATTNMLGEWNISHVPEADYTLEARKEGYALHRQTVRVSADETVAIEIVLKKLEKLTVGGQVTYAGGTALSDARIVMTAENSDAHYVAYTNGEGKYTIEDVYEGDYQFETSHLGLLPDRQRVKIKAGATTLPTIALKDKVVAPRLVSASEQSDAAVVAWEAPIDTDSISYYKGKGVAHIGVFAYTPYSIVGTVFRKDMAITAVKWQTDEFRGPHKKVDLVIFALDSEGKPTNNILYEQANLLNTDNQWCRYELPEPLVVKGGALVAFRYDGYLSMLADAGEPEGIDFEPNVHVINTDYRTAAFEYLDQHDMKKNLLIGIDYAMLAPDGSKIATTVQRQTKYNVYRKLEQGGEDWEFLASTTTDVRTYRDSEFATLPMGYYRYAVASVLPTDSESAKAASACVGRNLIANLTFKVKANASLPATVPTIRLQADDDKTEVYTATQIDETTWNIPHLTKKKYHLYAELDGFDDLSAALTIDGEETEFRHELYFKERLLAPYNLKVAQQGADVALSWNEDNFIFDDFESYEPFTLEPATPDKNWIYWDMDKAPTVEFDNISFKYMGSPMSYMVFNPYATTPALVYFDAGSLPYSGRQCLASFGNRGKSNNDFVFSPVLHFTGKATFRCVVKSFTNVLGAASIRVGYTKTDYPKTTADIVWLSEPLTVSDKTWQELAVEVPVDARRMVLVNETPRGFFLMVDNLFVGEECPYADGKIKKPLVDRATYEVMIDGRLAANIDQSAKRVLLTELSAGEHTAEVAAVYQSGRSEVKRITFDVQGGTSIDKAIAAPDFSAHFSADGRLLTGSAVDRWEIYDTGGRFVLKGMAHNTDVSMLSAAYYVVRLHNMTRTKSLKLIKR</sequence>
<dbReference type="SUPFAM" id="SSF49452">
    <property type="entry name" value="Starch-binding domain-like"/>
    <property type="match status" value="2"/>
</dbReference>
<protein>
    <recommendedName>
        <fullName evidence="2">Fibronectin type-III domain-containing protein</fullName>
    </recommendedName>
</protein>